<evidence type="ECO:0000256" key="1">
    <source>
        <dbReference type="SAM" id="SignalP"/>
    </source>
</evidence>
<accession>A0A8S4RT58</accession>
<gene>
    <name evidence="2" type="primary">jg14288</name>
    <name evidence="2" type="ORF">PAEG_LOCUS16899</name>
</gene>
<proteinExistence type="predicted"/>
<keyword evidence="1" id="KW-0732">Signal</keyword>
<comment type="caution">
    <text evidence="2">The sequence shown here is derived from an EMBL/GenBank/DDBJ whole genome shotgun (WGS) entry which is preliminary data.</text>
</comment>
<organism evidence="2 3">
    <name type="scientific">Pararge aegeria aegeria</name>
    <dbReference type="NCBI Taxonomy" id="348720"/>
    <lineage>
        <taxon>Eukaryota</taxon>
        <taxon>Metazoa</taxon>
        <taxon>Ecdysozoa</taxon>
        <taxon>Arthropoda</taxon>
        <taxon>Hexapoda</taxon>
        <taxon>Insecta</taxon>
        <taxon>Pterygota</taxon>
        <taxon>Neoptera</taxon>
        <taxon>Endopterygota</taxon>
        <taxon>Lepidoptera</taxon>
        <taxon>Glossata</taxon>
        <taxon>Ditrysia</taxon>
        <taxon>Papilionoidea</taxon>
        <taxon>Nymphalidae</taxon>
        <taxon>Satyrinae</taxon>
        <taxon>Satyrini</taxon>
        <taxon>Parargina</taxon>
        <taxon>Pararge</taxon>
    </lineage>
</organism>
<evidence type="ECO:0000313" key="2">
    <source>
        <dbReference type="EMBL" id="CAH2240302.1"/>
    </source>
</evidence>
<feature type="chain" id="PRO_5035815022" evidence="1">
    <location>
        <begin position="17"/>
        <end position="81"/>
    </location>
</feature>
<keyword evidence="3" id="KW-1185">Reference proteome</keyword>
<feature type="signal peptide" evidence="1">
    <location>
        <begin position="1"/>
        <end position="16"/>
    </location>
</feature>
<dbReference type="AlphaFoldDB" id="A0A8S4RT58"/>
<dbReference type="EMBL" id="CAKXAJ010025493">
    <property type="protein sequence ID" value="CAH2240302.1"/>
    <property type="molecule type" value="Genomic_DNA"/>
</dbReference>
<reference evidence="2" key="1">
    <citation type="submission" date="2022-03" db="EMBL/GenBank/DDBJ databases">
        <authorList>
            <person name="Lindestad O."/>
        </authorList>
    </citation>
    <scope>NUCLEOTIDE SEQUENCE</scope>
</reference>
<sequence length="81" mass="9263">MNRLLLLLLLVAASAADEASDPQGLQESTPGMYQIFIQLHHVNVPLRHILLRITRLLDTEFVVGVQRERQAELTKFLDRKT</sequence>
<protein>
    <submittedName>
        <fullName evidence="2">Jg14288 protein</fullName>
    </submittedName>
</protein>
<evidence type="ECO:0000313" key="3">
    <source>
        <dbReference type="Proteomes" id="UP000838756"/>
    </source>
</evidence>
<name>A0A8S4RT58_9NEOP</name>
<dbReference type="Proteomes" id="UP000838756">
    <property type="component" value="Unassembled WGS sequence"/>
</dbReference>